<name>A0A1C2I5I5_ACITH</name>
<protein>
    <submittedName>
        <fullName evidence="1">Uncharacterized protein</fullName>
    </submittedName>
</protein>
<accession>A0A1C2I5I5</accession>
<dbReference type="AlphaFoldDB" id="A0A1C2I5I5"/>
<reference evidence="1" key="1">
    <citation type="journal article" date="2016" name="Int. J. Mol. Sci.">
        <title>Comparative genomics of the extreme acidophile Acidithiobacillus thiooxidans reveals intraspecific divergence and niche adaptation.</title>
        <authorList>
            <person name="Zhang X."/>
            <person name="Feng X."/>
            <person name="Tao J."/>
            <person name="Ma L."/>
            <person name="Xiao Y."/>
            <person name="Liang Y."/>
            <person name="Liu X."/>
            <person name="Yin H."/>
        </authorList>
    </citation>
    <scope>NUCLEOTIDE SEQUENCE [LARGE SCALE GENOMIC DNA]</scope>
    <source>
        <strain evidence="1">DXS-W</strain>
    </source>
</reference>
<keyword evidence="2" id="KW-1185">Reference proteome</keyword>
<dbReference type="Proteomes" id="UP000095008">
    <property type="component" value="Unassembled WGS sequence"/>
</dbReference>
<evidence type="ECO:0000313" key="1">
    <source>
        <dbReference type="EMBL" id="OCX71177.1"/>
    </source>
</evidence>
<evidence type="ECO:0000313" key="2">
    <source>
        <dbReference type="Proteomes" id="UP000095008"/>
    </source>
</evidence>
<organism evidence="1 2">
    <name type="scientific">Acidithiobacillus thiooxidans</name>
    <name type="common">Thiobacillus thiooxidans</name>
    <dbReference type="NCBI Taxonomy" id="930"/>
    <lineage>
        <taxon>Bacteria</taxon>
        <taxon>Pseudomonadati</taxon>
        <taxon>Pseudomonadota</taxon>
        <taxon>Acidithiobacillia</taxon>
        <taxon>Acidithiobacillales</taxon>
        <taxon>Acidithiobacillaceae</taxon>
        <taxon>Acidithiobacillus</taxon>
    </lineage>
</organism>
<sequence>MWKWKVILGVGVFLLGTDLAFAGLDIPQIVHTVFPDAKARVHSEGENLQQYDFIIPASAGQEQLQALTQKLLAKTGWHNPMRMPGIPEDLGVMYMGPKSCMLQVTLVKQDASLPKGKKSLLVSNICGKS</sequence>
<dbReference type="EMBL" id="LWRY01000143">
    <property type="protein sequence ID" value="OCX71177.1"/>
    <property type="molecule type" value="Genomic_DNA"/>
</dbReference>
<comment type="caution">
    <text evidence="1">The sequence shown here is derived from an EMBL/GenBank/DDBJ whole genome shotgun (WGS) entry which is preliminary data.</text>
</comment>
<proteinExistence type="predicted"/>
<gene>
    <name evidence="1" type="ORF">A6M23_12395</name>
</gene>